<feature type="non-terminal residue" evidence="1">
    <location>
        <position position="111"/>
    </location>
</feature>
<comment type="caution">
    <text evidence="1">The sequence shown here is derived from an EMBL/GenBank/DDBJ whole genome shotgun (WGS) entry which is preliminary data.</text>
</comment>
<organism evidence="1 2">
    <name type="scientific">Staurois parvus</name>
    <dbReference type="NCBI Taxonomy" id="386267"/>
    <lineage>
        <taxon>Eukaryota</taxon>
        <taxon>Metazoa</taxon>
        <taxon>Chordata</taxon>
        <taxon>Craniata</taxon>
        <taxon>Vertebrata</taxon>
        <taxon>Euteleostomi</taxon>
        <taxon>Amphibia</taxon>
        <taxon>Batrachia</taxon>
        <taxon>Anura</taxon>
        <taxon>Neobatrachia</taxon>
        <taxon>Ranoidea</taxon>
        <taxon>Ranidae</taxon>
        <taxon>Staurois</taxon>
    </lineage>
</organism>
<evidence type="ECO:0000313" key="2">
    <source>
        <dbReference type="Proteomes" id="UP001162483"/>
    </source>
</evidence>
<evidence type="ECO:0000313" key="1">
    <source>
        <dbReference type="EMBL" id="CAI9541850.1"/>
    </source>
</evidence>
<feature type="non-terminal residue" evidence="1">
    <location>
        <position position="1"/>
    </location>
</feature>
<gene>
    <name evidence="1" type="ORF">SPARVUS_LOCUS1994756</name>
</gene>
<dbReference type="EMBL" id="CATNWA010002032">
    <property type="protein sequence ID" value="CAI9541850.1"/>
    <property type="molecule type" value="Genomic_DNA"/>
</dbReference>
<dbReference type="Proteomes" id="UP001162483">
    <property type="component" value="Unassembled WGS sequence"/>
</dbReference>
<accession>A0ABN9B3T4</accession>
<sequence length="111" mass="11862">SVPPTCTHQCHPPVPSSATHQCCPASVPRSFCQCHPSVPISATHPCSLSVQYHQCLLSVLPISAANRCCLSCHLISAHQCCLIVQPHQHTSRCTPGAISDHCVPDHQCPPV</sequence>
<keyword evidence="2" id="KW-1185">Reference proteome</keyword>
<protein>
    <submittedName>
        <fullName evidence="1">Uncharacterized protein</fullName>
    </submittedName>
</protein>
<name>A0ABN9B3T4_9NEOB</name>
<proteinExistence type="predicted"/>
<reference evidence="1" key="1">
    <citation type="submission" date="2023-05" db="EMBL/GenBank/DDBJ databases">
        <authorList>
            <person name="Stuckert A."/>
        </authorList>
    </citation>
    <scope>NUCLEOTIDE SEQUENCE</scope>
</reference>